<keyword evidence="3" id="KW-1185">Reference proteome</keyword>
<dbReference type="AlphaFoldDB" id="A0A482XJF4"/>
<dbReference type="InParanoid" id="A0A482XJF4"/>
<evidence type="ECO:0000256" key="1">
    <source>
        <dbReference type="SAM" id="SignalP"/>
    </source>
</evidence>
<proteinExistence type="predicted"/>
<organism evidence="2 3">
    <name type="scientific">Laodelphax striatellus</name>
    <name type="common">Small brown planthopper</name>
    <name type="synonym">Delphax striatella</name>
    <dbReference type="NCBI Taxonomy" id="195883"/>
    <lineage>
        <taxon>Eukaryota</taxon>
        <taxon>Metazoa</taxon>
        <taxon>Ecdysozoa</taxon>
        <taxon>Arthropoda</taxon>
        <taxon>Hexapoda</taxon>
        <taxon>Insecta</taxon>
        <taxon>Pterygota</taxon>
        <taxon>Neoptera</taxon>
        <taxon>Paraneoptera</taxon>
        <taxon>Hemiptera</taxon>
        <taxon>Auchenorrhyncha</taxon>
        <taxon>Fulgoroidea</taxon>
        <taxon>Delphacidae</taxon>
        <taxon>Criomorphinae</taxon>
        <taxon>Laodelphax</taxon>
    </lineage>
</organism>
<dbReference type="OrthoDB" id="6020543at2759"/>
<reference evidence="2 3" key="1">
    <citation type="journal article" date="2017" name="Gigascience">
        <title>Genome sequence of the small brown planthopper, Laodelphax striatellus.</title>
        <authorList>
            <person name="Zhu J."/>
            <person name="Jiang F."/>
            <person name="Wang X."/>
            <person name="Yang P."/>
            <person name="Bao Y."/>
            <person name="Zhao W."/>
            <person name="Wang W."/>
            <person name="Lu H."/>
            <person name="Wang Q."/>
            <person name="Cui N."/>
            <person name="Li J."/>
            <person name="Chen X."/>
            <person name="Luo L."/>
            <person name="Yu J."/>
            <person name="Kang L."/>
            <person name="Cui F."/>
        </authorList>
    </citation>
    <scope>NUCLEOTIDE SEQUENCE [LARGE SCALE GENOMIC DNA]</scope>
    <source>
        <strain evidence="2">Lst14</strain>
    </source>
</reference>
<evidence type="ECO:0000313" key="3">
    <source>
        <dbReference type="Proteomes" id="UP000291343"/>
    </source>
</evidence>
<keyword evidence="1" id="KW-0732">Signal</keyword>
<feature type="chain" id="PRO_5019860976" evidence="1">
    <location>
        <begin position="23"/>
        <end position="89"/>
    </location>
</feature>
<comment type="caution">
    <text evidence="2">The sequence shown here is derived from an EMBL/GenBank/DDBJ whole genome shotgun (WGS) entry which is preliminary data.</text>
</comment>
<gene>
    <name evidence="2" type="ORF">LSTR_LSTR010601</name>
</gene>
<sequence>MTTGLYFVFPIMALLVSGSCRSQDSECRALYSCQNCTAVRLCRPDKHTGKLSDLKVFSCHSPNAFCDPVSGTCTSTPSIHCLHLLKTDL</sequence>
<name>A0A482XJF4_LAOST</name>
<dbReference type="EMBL" id="QKKF02008541">
    <property type="protein sequence ID" value="RZF45650.1"/>
    <property type="molecule type" value="Genomic_DNA"/>
</dbReference>
<protein>
    <submittedName>
        <fullName evidence="2">Uncharacterized protein</fullName>
    </submittedName>
</protein>
<dbReference type="Proteomes" id="UP000291343">
    <property type="component" value="Unassembled WGS sequence"/>
</dbReference>
<feature type="signal peptide" evidence="1">
    <location>
        <begin position="1"/>
        <end position="22"/>
    </location>
</feature>
<evidence type="ECO:0000313" key="2">
    <source>
        <dbReference type="EMBL" id="RZF45650.1"/>
    </source>
</evidence>
<accession>A0A482XJF4</accession>